<dbReference type="InterPro" id="IPR036046">
    <property type="entry name" value="Acylphosphatase-like_dom_sf"/>
</dbReference>
<dbReference type="PROSITE" id="PS51160">
    <property type="entry name" value="ACYLPHOSPHATASE_3"/>
    <property type="match status" value="1"/>
</dbReference>
<organism evidence="3 4">
    <name type="scientific">Vibrio orientalis CIP 102891 = ATCC 33934</name>
    <dbReference type="NCBI Taxonomy" id="675816"/>
    <lineage>
        <taxon>Bacteria</taxon>
        <taxon>Pseudomonadati</taxon>
        <taxon>Pseudomonadota</taxon>
        <taxon>Gammaproteobacteria</taxon>
        <taxon>Vibrionales</taxon>
        <taxon>Vibrionaceae</taxon>
        <taxon>Vibrio</taxon>
        <taxon>Vibrio oreintalis group</taxon>
    </lineage>
</organism>
<protein>
    <recommendedName>
        <fullName evidence="2">Acylphosphatase-like domain-containing protein</fullName>
    </recommendedName>
</protein>
<evidence type="ECO:0000313" key="3">
    <source>
        <dbReference type="EMBL" id="EEX92298.1"/>
    </source>
</evidence>
<dbReference type="EMBL" id="ACZV01000005">
    <property type="protein sequence ID" value="EEX92298.1"/>
    <property type="molecule type" value="Genomic_DNA"/>
</dbReference>
<comment type="caution">
    <text evidence="3">The sequence shown here is derived from an EMBL/GenBank/DDBJ whole genome shotgun (WGS) entry which is preliminary data.</text>
</comment>
<comment type="caution">
    <text evidence="1">Lacks conserved residue(s) required for the propagation of feature annotation.</text>
</comment>
<feature type="domain" description="Acylphosphatase-like" evidence="2">
    <location>
        <begin position="1"/>
        <end position="40"/>
    </location>
</feature>
<sequence length="40" mass="4672">MPEQIEAMALWLEHGPKTSRVESVVREMIPFKPFKGFKIL</sequence>
<keyword evidence="4" id="KW-1185">Reference proteome</keyword>
<dbReference type="SUPFAM" id="SSF54975">
    <property type="entry name" value="Acylphosphatase/BLUF domain-like"/>
    <property type="match status" value="1"/>
</dbReference>
<dbReference type="InterPro" id="IPR001792">
    <property type="entry name" value="Acylphosphatase-like_dom"/>
</dbReference>
<reference evidence="3 4" key="1">
    <citation type="submission" date="2009-10" db="EMBL/GenBank/DDBJ databases">
        <authorList>
            <consortium name="Los Alamos National Laboratory (LANL)"/>
            <consortium name="National Microbial Pathogen Data Resource (NMPDR)"/>
            <person name="Munk A.C."/>
            <person name="Chertkov O."/>
            <person name="Tapia R."/>
            <person name="Green L."/>
            <person name="Rogers Y."/>
            <person name="Detter J.C."/>
            <person name="Bruce D."/>
            <person name="Brettin T.S."/>
            <person name="Colwell R.R."/>
            <person name="Huq A."/>
            <person name="Grim C.J."/>
            <person name="Hasan N.A."/>
            <person name="Bartels D."/>
            <person name="Vonstein V."/>
        </authorList>
    </citation>
    <scope>NUCLEOTIDE SEQUENCE [LARGE SCALE GENOMIC DNA]</scope>
    <source>
        <strain evidence="3 4">CIP 102891</strain>
    </source>
</reference>
<name>A0ABM9YXZ7_VIBOR</name>
<proteinExistence type="predicted"/>
<dbReference type="Proteomes" id="UP000003515">
    <property type="component" value="Unassembled WGS sequence"/>
</dbReference>
<accession>A0ABM9YXZ7</accession>
<evidence type="ECO:0000259" key="2">
    <source>
        <dbReference type="PROSITE" id="PS51160"/>
    </source>
</evidence>
<gene>
    <name evidence="3" type="ORF">VIA_002943</name>
</gene>
<evidence type="ECO:0000313" key="4">
    <source>
        <dbReference type="Proteomes" id="UP000003515"/>
    </source>
</evidence>
<evidence type="ECO:0000256" key="1">
    <source>
        <dbReference type="PROSITE-ProRule" id="PRU00520"/>
    </source>
</evidence>